<keyword evidence="3" id="KW-1133">Transmembrane helix</keyword>
<gene>
    <name evidence="5" type="ORF">ABEG17_12315</name>
</gene>
<feature type="domain" description="Anti-sigma K factor RskA C-terminal" evidence="4">
    <location>
        <begin position="115"/>
        <end position="240"/>
    </location>
</feature>
<dbReference type="Gene3D" id="1.10.10.1320">
    <property type="entry name" value="Anti-sigma factor, zinc-finger domain"/>
    <property type="match status" value="1"/>
</dbReference>
<dbReference type="Pfam" id="PF10099">
    <property type="entry name" value="RskA_C"/>
    <property type="match status" value="1"/>
</dbReference>
<keyword evidence="3" id="KW-0472">Membrane</keyword>
<keyword evidence="1" id="KW-0805">Transcription regulation</keyword>
<dbReference type="AlphaFoldDB" id="A0AAU7JQ37"/>
<accession>A0AAU7JQ37</accession>
<dbReference type="EMBL" id="CP157483">
    <property type="protein sequence ID" value="XBO42363.1"/>
    <property type="molecule type" value="Genomic_DNA"/>
</dbReference>
<protein>
    <submittedName>
        <fullName evidence="5">Anti-sigma factor</fullName>
    </submittedName>
</protein>
<feature type="transmembrane region" description="Helical" evidence="3">
    <location>
        <begin position="110"/>
        <end position="132"/>
    </location>
</feature>
<proteinExistence type="predicted"/>
<evidence type="ECO:0000256" key="2">
    <source>
        <dbReference type="ARBA" id="ARBA00023163"/>
    </source>
</evidence>
<reference evidence="5" key="1">
    <citation type="submission" date="2024-05" db="EMBL/GenBank/DDBJ databases">
        <authorList>
            <person name="Kim S."/>
            <person name="Heo J."/>
            <person name="Choi H."/>
            <person name="Choi Y."/>
            <person name="Kwon S.-W."/>
            <person name="Kim Y."/>
        </authorList>
    </citation>
    <scope>NUCLEOTIDE SEQUENCE</scope>
    <source>
        <strain evidence="5">KACC 23699</strain>
    </source>
</reference>
<keyword evidence="3" id="KW-0812">Transmembrane</keyword>
<evidence type="ECO:0000256" key="1">
    <source>
        <dbReference type="ARBA" id="ARBA00023015"/>
    </source>
</evidence>
<evidence type="ECO:0000256" key="3">
    <source>
        <dbReference type="SAM" id="Phobius"/>
    </source>
</evidence>
<dbReference type="InterPro" id="IPR041916">
    <property type="entry name" value="Anti_sigma_zinc_sf"/>
</dbReference>
<evidence type="ECO:0000259" key="4">
    <source>
        <dbReference type="Pfam" id="PF10099"/>
    </source>
</evidence>
<dbReference type="InterPro" id="IPR018764">
    <property type="entry name" value="RskA_C"/>
</dbReference>
<organism evidence="5">
    <name type="scientific">Pedococcus sp. KACC 23699</name>
    <dbReference type="NCBI Taxonomy" id="3149228"/>
    <lineage>
        <taxon>Bacteria</taxon>
        <taxon>Bacillati</taxon>
        <taxon>Actinomycetota</taxon>
        <taxon>Actinomycetes</taxon>
        <taxon>Micrococcales</taxon>
        <taxon>Intrasporangiaceae</taxon>
        <taxon>Pedococcus</taxon>
    </lineage>
</organism>
<dbReference type="RefSeq" id="WP_406829773.1">
    <property type="nucleotide sequence ID" value="NZ_CP157483.1"/>
</dbReference>
<name>A0AAU7JQ37_9MICO</name>
<dbReference type="GO" id="GO:0005886">
    <property type="term" value="C:plasma membrane"/>
    <property type="evidence" value="ECO:0007669"/>
    <property type="project" value="InterPro"/>
</dbReference>
<sequence>MSHPDEETLAGLAFGDPDVPAPDVDHVSTCPSCSATVAELRRVVAVVAASPTQLDLTSPPDGLLDRIEAQIDDDQQEAGRSVLHPAEGPRVAPAPHNSIEVAARRRWMPAAWAGGAAAAGIAIGLLAGYAVWNEPAAPAAVEVANTRLDTLDTRQWQGTATLVRDHGHESLTVNTQRLDPGSGYLEVWLINRDGKRMVSLGVLRADGRSSFPVTQQLIDEGYVVVDISKEAFDDKPAHSGDSLLRGTLAG</sequence>
<evidence type="ECO:0000313" key="5">
    <source>
        <dbReference type="EMBL" id="XBO42363.1"/>
    </source>
</evidence>
<keyword evidence="2" id="KW-0804">Transcription</keyword>